<evidence type="ECO:0000313" key="12">
    <source>
        <dbReference type="Proteomes" id="UP000504635"/>
    </source>
</evidence>
<evidence type="ECO:0000256" key="10">
    <source>
        <dbReference type="SAM" id="MobiDB-lite"/>
    </source>
</evidence>
<feature type="domain" description="BED-type" evidence="11">
    <location>
        <begin position="4"/>
        <end position="55"/>
    </location>
</feature>
<dbReference type="Proteomes" id="UP000504635">
    <property type="component" value="Unplaced"/>
</dbReference>
<dbReference type="SUPFAM" id="SSF140996">
    <property type="entry name" value="Hermes dimerisation domain"/>
    <property type="match status" value="1"/>
</dbReference>
<evidence type="ECO:0000259" key="11">
    <source>
        <dbReference type="PROSITE" id="PS50808"/>
    </source>
</evidence>
<dbReference type="InterPro" id="IPR036236">
    <property type="entry name" value="Znf_C2H2_sf"/>
</dbReference>
<dbReference type="KEGG" id="soy:115879213"/>
<feature type="region of interest" description="Disordered" evidence="10">
    <location>
        <begin position="53"/>
        <end position="74"/>
    </location>
</feature>
<evidence type="ECO:0000313" key="13">
    <source>
        <dbReference type="RefSeq" id="XP_030751767.1"/>
    </source>
</evidence>
<dbReference type="GeneID" id="115879213"/>
<dbReference type="InterPro" id="IPR012337">
    <property type="entry name" value="RNaseH-like_sf"/>
</dbReference>
<evidence type="ECO:0000256" key="6">
    <source>
        <dbReference type="ARBA" id="ARBA00023125"/>
    </source>
</evidence>
<dbReference type="GO" id="GO:0003677">
    <property type="term" value="F:DNA binding"/>
    <property type="evidence" value="ECO:0007669"/>
    <property type="project" value="UniProtKB-KW"/>
</dbReference>
<dbReference type="SMART" id="SM00614">
    <property type="entry name" value="ZnF_BED"/>
    <property type="match status" value="1"/>
</dbReference>
<dbReference type="AlphaFoldDB" id="A0A6J2XKF8"/>
<evidence type="ECO:0000256" key="7">
    <source>
        <dbReference type="ARBA" id="ARBA00023163"/>
    </source>
</evidence>
<dbReference type="InParanoid" id="A0A6J2XKF8"/>
<keyword evidence="4" id="KW-0862">Zinc</keyword>
<sequence length="612" mass="69467">MSVNKKSFTWEYFEKSRTTDIATCLICKKEYRTCGNTSNLINHLKRSHQEIMTKEKDDKEDPNTSDSQSKRFKSQPRLDNFVKVASYKNCSTRKKEIDEQVALMVATDLQPYSFVEDTGFRKLMNIMDPRYVVPSRKTIKNLLNGEIFDKTFNKLMEILSEVKYVSLTTDLWTSSANTESYCTITCHFIYKDKNESAVLDTSELQGRHTAQNIKEHITKVSARFNILRKVICIVTDNAASEKLACSLLQITHLPCFAHTLNLVVTDSINEVIEFKDIVSKVGEIVTFFKRSNVAMNILREEQKKRCVPELKLLKDIVTRWNSILIMLQRILEIGDCIVLALTKCANAPAALNLNEINIIKEAVTILSIFQFATEQISGDKYPTASLIIPISLGIHKQLTEIGIGIETQVCKTLVEALKVSIVKRLFPYESRNSVQLAALLDPRVKKLGFRLQENANEGHESLKREVVRIINSGSHAAAESFEAAPMAKVEVEESSNKSPTVTSQSIFSFLKERTEKAILINPLSESIILVRQYLEIPPVNMAADILKYWKTSPYKYLDTLALKYLCIPATSVPSERVFSQAGIIISTKRSRLKSKNVNKMIFVNKNQKFLSF</sequence>
<dbReference type="Pfam" id="PF02892">
    <property type="entry name" value="zf-BED"/>
    <property type="match status" value="1"/>
</dbReference>
<protein>
    <submittedName>
        <fullName evidence="13">Zinc finger BED domain-containing protein 1-like isoform X1</fullName>
    </submittedName>
</protein>
<evidence type="ECO:0000256" key="3">
    <source>
        <dbReference type="ARBA" id="ARBA00022771"/>
    </source>
</evidence>
<evidence type="ECO:0000256" key="1">
    <source>
        <dbReference type="ARBA" id="ARBA00004123"/>
    </source>
</evidence>
<dbReference type="OrthoDB" id="3062869at2759"/>
<keyword evidence="3 9" id="KW-0863">Zinc-finger</keyword>
<gene>
    <name evidence="13" type="primary">LOC115879213</name>
</gene>
<dbReference type="GO" id="GO:0005634">
    <property type="term" value="C:nucleus"/>
    <property type="evidence" value="ECO:0007669"/>
    <property type="project" value="UniProtKB-SubCell"/>
</dbReference>
<dbReference type="Pfam" id="PF05699">
    <property type="entry name" value="Dimer_Tnp_hAT"/>
    <property type="match status" value="1"/>
</dbReference>
<evidence type="ECO:0000256" key="4">
    <source>
        <dbReference type="ARBA" id="ARBA00022833"/>
    </source>
</evidence>
<dbReference type="SUPFAM" id="SSF53098">
    <property type="entry name" value="Ribonuclease H-like"/>
    <property type="match status" value="1"/>
</dbReference>
<accession>A0A6J2XKF8</accession>
<dbReference type="GO" id="GO:0008270">
    <property type="term" value="F:zinc ion binding"/>
    <property type="evidence" value="ECO:0007669"/>
    <property type="project" value="UniProtKB-KW"/>
</dbReference>
<evidence type="ECO:0000256" key="9">
    <source>
        <dbReference type="PROSITE-ProRule" id="PRU00027"/>
    </source>
</evidence>
<evidence type="ECO:0000256" key="2">
    <source>
        <dbReference type="ARBA" id="ARBA00022723"/>
    </source>
</evidence>
<keyword evidence="2" id="KW-0479">Metal-binding</keyword>
<dbReference type="PANTHER" id="PTHR46481">
    <property type="entry name" value="ZINC FINGER BED DOMAIN-CONTAINING PROTEIN 4"/>
    <property type="match status" value="1"/>
</dbReference>
<feature type="compositionally biased region" description="Basic and acidic residues" evidence="10">
    <location>
        <begin position="53"/>
        <end position="62"/>
    </location>
</feature>
<proteinExistence type="predicted"/>
<comment type="subcellular location">
    <subcellularLocation>
        <location evidence="1">Nucleus</location>
    </subcellularLocation>
</comment>
<keyword evidence="6" id="KW-0238">DNA-binding</keyword>
<dbReference type="InterPro" id="IPR008906">
    <property type="entry name" value="HATC_C_dom"/>
</dbReference>
<dbReference type="Gene3D" id="1.10.10.1070">
    <property type="entry name" value="Zinc finger, BED domain-containing"/>
    <property type="match status" value="1"/>
</dbReference>
<dbReference type="GO" id="GO:0046983">
    <property type="term" value="F:protein dimerization activity"/>
    <property type="evidence" value="ECO:0007669"/>
    <property type="project" value="InterPro"/>
</dbReference>
<dbReference type="PROSITE" id="PS50808">
    <property type="entry name" value="ZF_BED"/>
    <property type="match status" value="1"/>
</dbReference>
<organism evidence="12 13">
    <name type="scientific">Sitophilus oryzae</name>
    <name type="common">Rice weevil</name>
    <name type="synonym">Curculio oryzae</name>
    <dbReference type="NCBI Taxonomy" id="7048"/>
    <lineage>
        <taxon>Eukaryota</taxon>
        <taxon>Metazoa</taxon>
        <taxon>Ecdysozoa</taxon>
        <taxon>Arthropoda</taxon>
        <taxon>Hexapoda</taxon>
        <taxon>Insecta</taxon>
        <taxon>Pterygota</taxon>
        <taxon>Neoptera</taxon>
        <taxon>Endopterygota</taxon>
        <taxon>Coleoptera</taxon>
        <taxon>Polyphaga</taxon>
        <taxon>Cucujiformia</taxon>
        <taxon>Curculionidae</taxon>
        <taxon>Dryophthorinae</taxon>
        <taxon>Sitophilus</taxon>
    </lineage>
</organism>
<dbReference type="RefSeq" id="XP_030751767.1">
    <property type="nucleotide sequence ID" value="XM_030895907.1"/>
</dbReference>
<evidence type="ECO:0000256" key="8">
    <source>
        <dbReference type="ARBA" id="ARBA00023242"/>
    </source>
</evidence>
<name>A0A6J2XKF8_SITOR</name>
<reference evidence="13" key="1">
    <citation type="submission" date="2025-08" db="UniProtKB">
        <authorList>
            <consortium name="RefSeq"/>
        </authorList>
    </citation>
    <scope>IDENTIFICATION</scope>
    <source>
        <tissue evidence="13">Gonads</tissue>
    </source>
</reference>
<keyword evidence="12" id="KW-1185">Reference proteome</keyword>
<evidence type="ECO:0000256" key="5">
    <source>
        <dbReference type="ARBA" id="ARBA00023015"/>
    </source>
</evidence>
<dbReference type="GO" id="GO:0009791">
    <property type="term" value="P:post-embryonic development"/>
    <property type="evidence" value="ECO:0007669"/>
    <property type="project" value="UniProtKB-ARBA"/>
</dbReference>
<dbReference type="InterPro" id="IPR052035">
    <property type="entry name" value="ZnF_BED_domain_contain"/>
</dbReference>
<keyword evidence="8" id="KW-0539">Nucleus</keyword>
<dbReference type="SUPFAM" id="SSF57667">
    <property type="entry name" value="beta-beta-alpha zinc fingers"/>
    <property type="match status" value="1"/>
</dbReference>
<dbReference type="InterPro" id="IPR003656">
    <property type="entry name" value="Znf_BED"/>
</dbReference>
<keyword evidence="5" id="KW-0805">Transcription regulation</keyword>
<dbReference type="PANTHER" id="PTHR46481:SF10">
    <property type="entry name" value="ZINC FINGER BED DOMAIN-CONTAINING PROTEIN 39"/>
    <property type="match status" value="1"/>
</dbReference>
<keyword evidence="7" id="KW-0804">Transcription</keyword>